<proteinExistence type="predicted"/>
<sequence>MAEGCCAAWAAKISVRRTNGGQLVKELAAPARRWGLRAAACSGSVPPGVATGGADAPPPPLAGPPEREESNVDLKLEPGSRVRVVDHAQGGTSELDGALGVCASFHEATGKWEVLLANGGSWMLKSESLQDVRGGQISEPSPASTAAPGAGQETHSWASSPSSCDEQGHAAPAALRQAAEPTSPDVERSCAQSRVRSAEAALARAVEEKEEREEELAAEVAALQRQARAAEEREEGLREASRAAAAASDRLNAEVAELRRGLEAQAELHAEAAWLRRREQELATEVAELRHCGQSSLAARDELAEEVAELRMREQAQAGQVATALDQRLTAEALASQGAQRVQELEEALGQERSRSETLAEQAAASSRRLAEMEGARPGRAPGEEASLATPTKSRLAPLDESPEKEPEPEASRRCAGEAHAAQHGRDPRDPQVVEEARALARQLLVLEDQNMELRRQTREFAADLAAERRARGAIVAEGTAFLEGQVLELREALAHSEARESDHARGCSRLFVDLARAEQALAASEAREEDCARSCAQLLAELDLALQVQAAAELQADRQDAASGDSRLLKGWGPPPAEEAPFVFASSPRPRRLAAAPVGRQERPGDSEESDCVVA</sequence>
<accession>A0ABN9R8A9</accession>
<feature type="compositionally biased region" description="Basic and acidic residues" evidence="1">
    <location>
        <begin position="424"/>
        <end position="434"/>
    </location>
</feature>
<feature type="region of interest" description="Disordered" evidence="1">
    <location>
        <begin position="345"/>
        <end position="434"/>
    </location>
</feature>
<organism evidence="2 3">
    <name type="scientific">Prorocentrum cordatum</name>
    <dbReference type="NCBI Taxonomy" id="2364126"/>
    <lineage>
        <taxon>Eukaryota</taxon>
        <taxon>Sar</taxon>
        <taxon>Alveolata</taxon>
        <taxon>Dinophyceae</taxon>
        <taxon>Prorocentrales</taxon>
        <taxon>Prorocentraceae</taxon>
        <taxon>Prorocentrum</taxon>
    </lineage>
</organism>
<dbReference type="Proteomes" id="UP001189429">
    <property type="component" value="Unassembled WGS sequence"/>
</dbReference>
<feature type="region of interest" description="Disordered" evidence="1">
    <location>
        <begin position="564"/>
        <end position="616"/>
    </location>
</feature>
<feature type="compositionally biased region" description="Polar residues" evidence="1">
    <location>
        <begin position="153"/>
        <end position="165"/>
    </location>
</feature>
<dbReference type="EMBL" id="CAUYUJ010005557">
    <property type="protein sequence ID" value="CAK0814134.1"/>
    <property type="molecule type" value="Genomic_DNA"/>
</dbReference>
<feature type="compositionally biased region" description="Low complexity" evidence="1">
    <location>
        <begin position="170"/>
        <end position="179"/>
    </location>
</feature>
<feature type="region of interest" description="Disordered" evidence="1">
    <location>
        <begin position="133"/>
        <end position="192"/>
    </location>
</feature>
<name>A0ABN9R8A9_9DINO</name>
<evidence type="ECO:0000313" key="2">
    <source>
        <dbReference type="EMBL" id="CAK0814134.1"/>
    </source>
</evidence>
<evidence type="ECO:0000256" key="1">
    <source>
        <dbReference type="SAM" id="MobiDB-lite"/>
    </source>
</evidence>
<gene>
    <name evidence="2" type="ORF">PCOR1329_LOCUS17817</name>
</gene>
<keyword evidence="3" id="KW-1185">Reference proteome</keyword>
<comment type="caution">
    <text evidence="2">The sequence shown here is derived from an EMBL/GenBank/DDBJ whole genome shotgun (WGS) entry which is preliminary data.</text>
</comment>
<feature type="region of interest" description="Disordered" evidence="1">
    <location>
        <begin position="47"/>
        <end position="72"/>
    </location>
</feature>
<feature type="compositionally biased region" description="Basic and acidic residues" evidence="1">
    <location>
        <begin position="402"/>
        <end position="417"/>
    </location>
</feature>
<evidence type="ECO:0000313" key="3">
    <source>
        <dbReference type="Proteomes" id="UP001189429"/>
    </source>
</evidence>
<protein>
    <submittedName>
        <fullName evidence="2">Uncharacterized protein</fullName>
    </submittedName>
</protein>
<feature type="compositionally biased region" description="Low complexity" evidence="1">
    <location>
        <begin position="138"/>
        <end position="148"/>
    </location>
</feature>
<reference evidence="2" key="1">
    <citation type="submission" date="2023-10" db="EMBL/GenBank/DDBJ databases">
        <authorList>
            <person name="Chen Y."/>
            <person name="Shah S."/>
            <person name="Dougan E. K."/>
            <person name="Thang M."/>
            <person name="Chan C."/>
        </authorList>
    </citation>
    <scope>NUCLEOTIDE SEQUENCE [LARGE SCALE GENOMIC DNA]</scope>
</reference>